<dbReference type="PANTHER" id="PTHR35010">
    <property type="entry name" value="BLL4672 PROTEIN-RELATED"/>
    <property type="match status" value="1"/>
</dbReference>
<proteinExistence type="predicted"/>
<dbReference type="RefSeq" id="WP_306829407.1">
    <property type="nucleotide sequence ID" value="NZ_JAUSRA010000001.1"/>
</dbReference>
<accession>A0ABT9MS42</accession>
<dbReference type="EMBL" id="JAUSRA010000001">
    <property type="protein sequence ID" value="MDP9794259.1"/>
    <property type="molecule type" value="Genomic_DNA"/>
</dbReference>
<organism evidence="2 3">
    <name type="scientific">Catenuloplanes nepalensis</name>
    <dbReference type="NCBI Taxonomy" id="587533"/>
    <lineage>
        <taxon>Bacteria</taxon>
        <taxon>Bacillati</taxon>
        <taxon>Actinomycetota</taxon>
        <taxon>Actinomycetes</taxon>
        <taxon>Micromonosporales</taxon>
        <taxon>Micromonosporaceae</taxon>
        <taxon>Catenuloplanes</taxon>
    </lineage>
</organism>
<evidence type="ECO:0000313" key="2">
    <source>
        <dbReference type="EMBL" id="MDP9794259.1"/>
    </source>
</evidence>
<comment type="caution">
    <text evidence="2">The sequence shown here is derived from an EMBL/GenBank/DDBJ whole genome shotgun (WGS) entry which is preliminary data.</text>
</comment>
<sequence>MDRQGLATFLRSRRERITPRDVGLPVHTRRRTPGLRREEVAQLA</sequence>
<name>A0ABT9MS42_9ACTN</name>
<protein>
    <recommendedName>
        <fullName evidence="4">Transcriptional regulator</fullName>
    </recommendedName>
</protein>
<evidence type="ECO:0000313" key="3">
    <source>
        <dbReference type="Proteomes" id="UP001240984"/>
    </source>
</evidence>
<evidence type="ECO:0008006" key="4">
    <source>
        <dbReference type="Google" id="ProtNLM"/>
    </source>
</evidence>
<keyword evidence="3" id="KW-1185">Reference proteome</keyword>
<reference evidence="2 3" key="1">
    <citation type="submission" date="2023-07" db="EMBL/GenBank/DDBJ databases">
        <title>Sequencing the genomes of 1000 actinobacteria strains.</title>
        <authorList>
            <person name="Klenk H.-P."/>
        </authorList>
    </citation>
    <scope>NUCLEOTIDE SEQUENCE [LARGE SCALE GENOMIC DNA]</scope>
    <source>
        <strain evidence="2 3">DSM 44710</strain>
    </source>
</reference>
<evidence type="ECO:0000256" key="1">
    <source>
        <dbReference type="SAM" id="MobiDB-lite"/>
    </source>
</evidence>
<feature type="compositionally biased region" description="Basic and acidic residues" evidence="1">
    <location>
        <begin position="35"/>
        <end position="44"/>
    </location>
</feature>
<dbReference type="PANTHER" id="PTHR35010:SF2">
    <property type="entry name" value="BLL4672 PROTEIN"/>
    <property type="match status" value="1"/>
</dbReference>
<dbReference type="Proteomes" id="UP001240984">
    <property type="component" value="Unassembled WGS sequence"/>
</dbReference>
<gene>
    <name evidence="2" type="ORF">J2S43_002771</name>
</gene>
<feature type="region of interest" description="Disordered" evidence="1">
    <location>
        <begin position="25"/>
        <end position="44"/>
    </location>
</feature>